<reference evidence="1 2" key="2">
    <citation type="submission" date="2018-11" db="EMBL/GenBank/DDBJ databases">
        <authorList>
            <consortium name="Pathogen Informatics"/>
        </authorList>
    </citation>
    <scope>NUCLEOTIDE SEQUENCE [LARGE SCALE GENOMIC DNA]</scope>
</reference>
<dbReference type="AlphaFoldDB" id="A0A0R3QE95"/>
<dbReference type="WBParaSite" id="BTMF_0000468301-mRNA-1">
    <property type="protein sequence ID" value="BTMF_0000468301-mRNA-1"/>
    <property type="gene ID" value="BTMF_0000468301"/>
</dbReference>
<name>A0A0R3QE95_9BILA</name>
<keyword evidence="2" id="KW-1185">Reference proteome</keyword>
<evidence type="ECO:0000313" key="2">
    <source>
        <dbReference type="Proteomes" id="UP000280834"/>
    </source>
</evidence>
<gene>
    <name evidence="1" type="ORF">BTMF_LOCUS3977</name>
</gene>
<evidence type="ECO:0000313" key="1">
    <source>
        <dbReference type="EMBL" id="VDO15875.1"/>
    </source>
</evidence>
<reference evidence="3" key="1">
    <citation type="submission" date="2017-02" db="UniProtKB">
        <authorList>
            <consortium name="WormBaseParasite"/>
        </authorList>
    </citation>
    <scope>IDENTIFICATION</scope>
</reference>
<dbReference type="EMBL" id="UZAG01003768">
    <property type="protein sequence ID" value="VDO15875.1"/>
    <property type="molecule type" value="Genomic_DNA"/>
</dbReference>
<evidence type="ECO:0000313" key="3">
    <source>
        <dbReference type="WBParaSite" id="BTMF_0000468301-mRNA-1"/>
    </source>
</evidence>
<accession>A0A0R3QE95</accession>
<dbReference type="STRING" id="42155.A0A0R3QE95"/>
<proteinExistence type="predicted"/>
<protein>
    <submittedName>
        <fullName evidence="1 3">Uncharacterized protein</fullName>
    </submittedName>
</protein>
<sequence>MKPSEASVIESGPLKETPAVVKGKIIESTVPSKHTVLYQIYRERSEHAVEVNLAQQEDLMSEEYAERTEYSYGNRIRERVSGFRILRHCLTGLSRKSSWPHHRDAEMVIFTLKHVGRHIFKNFKPVVDSQLYTKAVLSNLLTA</sequence>
<organism evidence="3">
    <name type="scientific">Brugia timori</name>
    <dbReference type="NCBI Taxonomy" id="42155"/>
    <lineage>
        <taxon>Eukaryota</taxon>
        <taxon>Metazoa</taxon>
        <taxon>Ecdysozoa</taxon>
        <taxon>Nematoda</taxon>
        <taxon>Chromadorea</taxon>
        <taxon>Rhabditida</taxon>
        <taxon>Spirurina</taxon>
        <taxon>Spiruromorpha</taxon>
        <taxon>Filarioidea</taxon>
        <taxon>Onchocercidae</taxon>
        <taxon>Brugia</taxon>
    </lineage>
</organism>
<dbReference type="Proteomes" id="UP000280834">
    <property type="component" value="Unassembled WGS sequence"/>
</dbReference>